<dbReference type="EMBL" id="RWJN01000109">
    <property type="protein sequence ID" value="TCD67136.1"/>
    <property type="molecule type" value="Genomic_DNA"/>
</dbReference>
<dbReference type="STRING" id="92696.A0A4R0RI56"/>
<protein>
    <submittedName>
        <fullName evidence="2">Uncharacterized protein</fullName>
    </submittedName>
</protein>
<feature type="region of interest" description="Disordered" evidence="1">
    <location>
        <begin position="277"/>
        <end position="340"/>
    </location>
</feature>
<gene>
    <name evidence="2" type="ORF">EIP91_000476</name>
</gene>
<evidence type="ECO:0000256" key="1">
    <source>
        <dbReference type="SAM" id="MobiDB-lite"/>
    </source>
</evidence>
<name>A0A4R0RI56_9APHY</name>
<feature type="compositionally biased region" description="Acidic residues" evidence="1">
    <location>
        <begin position="309"/>
        <end position="321"/>
    </location>
</feature>
<comment type="caution">
    <text evidence="2">The sequence shown here is derived from an EMBL/GenBank/DDBJ whole genome shotgun (WGS) entry which is preliminary data.</text>
</comment>
<accession>A0A4R0RI56</accession>
<dbReference type="Proteomes" id="UP000292702">
    <property type="component" value="Unassembled WGS sequence"/>
</dbReference>
<evidence type="ECO:0000313" key="3">
    <source>
        <dbReference type="Proteomes" id="UP000292702"/>
    </source>
</evidence>
<evidence type="ECO:0000313" key="2">
    <source>
        <dbReference type="EMBL" id="TCD67136.1"/>
    </source>
</evidence>
<feature type="compositionally biased region" description="Polar residues" evidence="1">
    <location>
        <begin position="286"/>
        <end position="298"/>
    </location>
</feature>
<proteinExistence type="predicted"/>
<dbReference type="AlphaFoldDB" id="A0A4R0RI56"/>
<feature type="region of interest" description="Disordered" evidence="1">
    <location>
        <begin position="779"/>
        <end position="801"/>
    </location>
</feature>
<keyword evidence="3" id="KW-1185">Reference proteome</keyword>
<sequence>MWRRTLSHLARPGAVSSSRLPVPRNAALYLPFRFDVLDVWAAFRDHAVHPAFRHHDYRTDRWDHVFNASDLASSFASLGPIQPFHGVMRGHIEKDRTVVAPPLWLVLRLLRDKVHSAQDARSASNIVLGHLSLFPRAVKPCVIALTTFWSIKYNDVSSTELLVTAFLNLHPHPVALHYFLLLHILATADREPQNARRVERVLDAALECGHRMPPSVFSRLLRPQFATPVLAKHVYQQMDAHNYALTENNLQHLLAIYNRARRQKDAQEILRVMKSRGIAERDPQEQSHAALSSFPENTQNEERNGPEDSMPEEDDSLDEAPDAERQTVTPPLVHAHSRPEEMRRLRHGFDIALSDMQSLSHDPRKSVKDIINLFQQIFDPKLVNTFRGRRLDVAFMAALMEKRAYNEVLAHFDTVRSGDTRFSERPALIAIRALIMTDRPAPALDLLEQLLKTRDPRKQDMANPRLPARIVRGQAVVHSITSRNVTEVMRSLLKKGHLDAVYVMWDNFEDLYGSSPSEFTLETVMEAARLSAKHANTVRGAVAQLGFASFMQRPSWSPEDDIVDLRERTVARLRRIVSQPPQHLGMWRGEAAHRAALRLVTTVLLENNPHLRYVESPVRALRQSQNDLIHNAMSELQHAMTQYTKVQKAPPHASRLLSLAPPPSTTQSYPGIVPHASLFKIFIHLLAANDFCDDIPLVFAWMRALDLTPAMRTIARGLVYYRPVGSDAPMVEQMRGGSKQSPYGLLVRWLEDWLGKDAMPTDALVGEQMRAIDRFSRSNAEDFSPLSRRRSPNSPARRELS</sequence>
<reference evidence="2 3" key="1">
    <citation type="submission" date="2018-11" db="EMBL/GenBank/DDBJ databases">
        <title>Genome assembly of Steccherinum ochraceum LE-BIN_3174, the white-rot fungus of the Steccherinaceae family (The Residual Polyporoid clade, Polyporales, Basidiomycota).</title>
        <authorList>
            <person name="Fedorova T.V."/>
            <person name="Glazunova O.A."/>
            <person name="Landesman E.O."/>
            <person name="Moiseenko K.V."/>
            <person name="Psurtseva N.V."/>
            <person name="Savinova O.S."/>
            <person name="Shakhova N.V."/>
            <person name="Tyazhelova T.V."/>
            <person name="Vasina D.V."/>
        </authorList>
    </citation>
    <scope>NUCLEOTIDE SEQUENCE [LARGE SCALE GENOMIC DNA]</scope>
    <source>
        <strain evidence="2 3">LE-BIN_3174</strain>
    </source>
</reference>
<dbReference type="OrthoDB" id="185373at2759"/>
<organism evidence="2 3">
    <name type="scientific">Steccherinum ochraceum</name>
    <dbReference type="NCBI Taxonomy" id="92696"/>
    <lineage>
        <taxon>Eukaryota</taxon>
        <taxon>Fungi</taxon>
        <taxon>Dikarya</taxon>
        <taxon>Basidiomycota</taxon>
        <taxon>Agaricomycotina</taxon>
        <taxon>Agaricomycetes</taxon>
        <taxon>Polyporales</taxon>
        <taxon>Steccherinaceae</taxon>
        <taxon>Steccherinum</taxon>
    </lineage>
</organism>